<sequence precursor="true">MQRPAPHRVAPPIAARRRTLAALASALFACACSRAPVADDVWPGFDPAAKGDVFLEQSALWLHVLSDDRDEPIQMRIEFEAGGEFERELGPRTAVDDQIFVGFLDPGEVAIELSTQTSKATRRFRLLPNRHHGVAFDLRTVTPAPASLELHLRAAGEGDGPPSATLFALDEALAQRRETRDDPIGRPLVLEPDGAGFVARLDGLSSGEHALRIEPGGSERRLQLAPGANEITIEAPPPTAHLELDLVSRATGEPLTDAVLRWVSVEDGEASPLMIAPRDAEVVDGRASLDHPPGTLHLLIASPDVGTHMRTIDTDETGGQVRFELERKRR</sequence>
<dbReference type="EMBL" id="CP036287">
    <property type="protein sequence ID" value="QDU66824.1"/>
    <property type="molecule type" value="Genomic_DNA"/>
</dbReference>
<gene>
    <name evidence="2" type="ORF">Pla133_19000</name>
</gene>
<name>A0A518BIN4_9BACT</name>
<feature type="chain" id="PRO_5021868050" evidence="1">
    <location>
        <begin position="39"/>
        <end position="330"/>
    </location>
</feature>
<dbReference type="KEGG" id="pbap:Pla133_19000"/>
<dbReference type="RefSeq" id="WP_145064627.1">
    <property type="nucleotide sequence ID" value="NZ_CP036287.1"/>
</dbReference>
<keyword evidence="3" id="KW-1185">Reference proteome</keyword>
<feature type="signal peptide" evidence="1">
    <location>
        <begin position="1"/>
        <end position="38"/>
    </location>
</feature>
<dbReference type="AlphaFoldDB" id="A0A518BIN4"/>
<dbReference type="Proteomes" id="UP000316921">
    <property type="component" value="Chromosome"/>
</dbReference>
<reference evidence="2 3" key="1">
    <citation type="submission" date="2019-02" db="EMBL/GenBank/DDBJ databases">
        <title>Deep-cultivation of Planctomycetes and their phenomic and genomic characterization uncovers novel biology.</title>
        <authorList>
            <person name="Wiegand S."/>
            <person name="Jogler M."/>
            <person name="Boedeker C."/>
            <person name="Pinto D."/>
            <person name="Vollmers J."/>
            <person name="Rivas-Marin E."/>
            <person name="Kohn T."/>
            <person name="Peeters S.H."/>
            <person name="Heuer A."/>
            <person name="Rast P."/>
            <person name="Oberbeckmann S."/>
            <person name="Bunk B."/>
            <person name="Jeske O."/>
            <person name="Meyerdierks A."/>
            <person name="Storesund J.E."/>
            <person name="Kallscheuer N."/>
            <person name="Luecker S."/>
            <person name="Lage O.M."/>
            <person name="Pohl T."/>
            <person name="Merkel B.J."/>
            <person name="Hornburger P."/>
            <person name="Mueller R.-W."/>
            <person name="Bruemmer F."/>
            <person name="Labrenz M."/>
            <person name="Spormann A.M."/>
            <person name="Op den Camp H."/>
            <person name="Overmann J."/>
            <person name="Amann R."/>
            <person name="Jetten M.S.M."/>
            <person name="Mascher T."/>
            <person name="Medema M.H."/>
            <person name="Devos D.P."/>
            <person name="Kaster A.-K."/>
            <person name="Ovreas L."/>
            <person name="Rohde M."/>
            <person name="Galperin M.Y."/>
            <person name="Jogler C."/>
        </authorList>
    </citation>
    <scope>NUCLEOTIDE SEQUENCE [LARGE SCALE GENOMIC DNA]</scope>
    <source>
        <strain evidence="2 3">Pla133</strain>
    </source>
</reference>
<keyword evidence="1" id="KW-0732">Signal</keyword>
<evidence type="ECO:0000313" key="2">
    <source>
        <dbReference type="EMBL" id="QDU66824.1"/>
    </source>
</evidence>
<organism evidence="2 3">
    <name type="scientific">Engelhardtia mirabilis</name>
    <dbReference type="NCBI Taxonomy" id="2528011"/>
    <lineage>
        <taxon>Bacteria</taxon>
        <taxon>Pseudomonadati</taxon>
        <taxon>Planctomycetota</taxon>
        <taxon>Planctomycetia</taxon>
        <taxon>Planctomycetia incertae sedis</taxon>
        <taxon>Engelhardtia</taxon>
    </lineage>
</organism>
<proteinExistence type="predicted"/>
<evidence type="ECO:0000313" key="3">
    <source>
        <dbReference type="Proteomes" id="UP000316921"/>
    </source>
</evidence>
<dbReference type="PROSITE" id="PS51257">
    <property type="entry name" value="PROKAR_LIPOPROTEIN"/>
    <property type="match status" value="1"/>
</dbReference>
<protein>
    <submittedName>
        <fullName evidence="2">Uncharacterized protein</fullName>
    </submittedName>
</protein>
<evidence type="ECO:0000256" key="1">
    <source>
        <dbReference type="SAM" id="SignalP"/>
    </source>
</evidence>
<accession>A0A518BIN4</accession>